<feature type="compositionally biased region" description="Polar residues" evidence="1">
    <location>
        <begin position="186"/>
        <end position="196"/>
    </location>
</feature>
<reference evidence="2 3" key="1">
    <citation type="journal article" date="2011" name="Science">
        <title>The ecoresponsive genome of Daphnia pulex.</title>
        <authorList>
            <person name="Colbourne J.K."/>
            <person name="Pfrender M.E."/>
            <person name="Gilbert D."/>
            <person name="Thomas W.K."/>
            <person name="Tucker A."/>
            <person name="Oakley T.H."/>
            <person name="Tokishita S."/>
            <person name="Aerts A."/>
            <person name="Arnold G.J."/>
            <person name="Basu M.K."/>
            <person name="Bauer D.J."/>
            <person name="Caceres C.E."/>
            <person name="Carmel L."/>
            <person name="Casola C."/>
            <person name="Choi J.H."/>
            <person name="Detter J.C."/>
            <person name="Dong Q."/>
            <person name="Dusheyko S."/>
            <person name="Eads B.D."/>
            <person name="Frohlich T."/>
            <person name="Geiler-Samerotte K.A."/>
            <person name="Gerlach D."/>
            <person name="Hatcher P."/>
            <person name="Jogdeo S."/>
            <person name="Krijgsveld J."/>
            <person name="Kriventseva E.V."/>
            <person name="Kultz D."/>
            <person name="Laforsch C."/>
            <person name="Lindquist E."/>
            <person name="Lopez J."/>
            <person name="Manak J.R."/>
            <person name="Muller J."/>
            <person name="Pangilinan J."/>
            <person name="Patwardhan R.P."/>
            <person name="Pitluck S."/>
            <person name="Pritham E.J."/>
            <person name="Rechtsteiner A."/>
            <person name="Rho M."/>
            <person name="Rogozin I.B."/>
            <person name="Sakarya O."/>
            <person name="Salamov A."/>
            <person name="Schaack S."/>
            <person name="Shapiro H."/>
            <person name="Shiga Y."/>
            <person name="Skalitzky C."/>
            <person name="Smith Z."/>
            <person name="Souvorov A."/>
            <person name="Sung W."/>
            <person name="Tang Z."/>
            <person name="Tsuchiya D."/>
            <person name="Tu H."/>
            <person name="Vos H."/>
            <person name="Wang M."/>
            <person name="Wolf Y.I."/>
            <person name="Yamagata H."/>
            <person name="Yamada T."/>
            <person name="Ye Y."/>
            <person name="Shaw J.R."/>
            <person name="Andrews J."/>
            <person name="Crease T.J."/>
            <person name="Tang H."/>
            <person name="Lucas S.M."/>
            <person name="Robertson H.M."/>
            <person name="Bork P."/>
            <person name="Koonin E.V."/>
            <person name="Zdobnov E.M."/>
            <person name="Grigoriev I.V."/>
            <person name="Lynch M."/>
            <person name="Boore J.L."/>
        </authorList>
    </citation>
    <scope>NUCLEOTIDE SEQUENCE [LARGE SCALE GENOMIC DNA]</scope>
</reference>
<evidence type="ECO:0000313" key="3">
    <source>
        <dbReference type="Proteomes" id="UP000000305"/>
    </source>
</evidence>
<proteinExistence type="predicted"/>
<accession>E9H606</accession>
<feature type="compositionally biased region" description="Basic and acidic residues" evidence="1">
    <location>
        <begin position="167"/>
        <end position="183"/>
    </location>
</feature>
<dbReference type="KEGG" id="dpx:DAPPUDRAFT_253951"/>
<keyword evidence="3" id="KW-1185">Reference proteome</keyword>
<evidence type="ECO:0000313" key="2">
    <source>
        <dbReference type="EMBL" id="EFX72814.1"/>
    </source>
</evidence>
<organism evidence="2 3">
    <name type="scientific">Daphnia pulex</name>
    <name type="common">Water flea</name>
    <dbReference type="NCBI Taxonomy" id="6669"/>
    <lineage>
        <taxon>Eukaryota</taxon>
        <taxon>Metazoa</taxon>
        <taxon>Ecdysozoa</taxon>
        <taxon>Arthropoda</taxon>
        <taxon>Crustacea</taxon>
        <taxon>Branchiopoda</taxon>
        <taxon>Diplostraca</taxon>
        <taxon>Cladocera</taxon>
        <taxon>Anomopoda</taxon>
        <taxon>Daphniidae</taxon>
        <taxon>Daphnia</taxon>
    </lineage>
</organism>
<sequence length="196" mass="21148">MKQEAILSFPKGGSPTWDEFRISYRCLKCDSGCLTNVACVNEGVVSDGVGSVAVGDGNVVAGGSRDGAIRARGESSPKRAVKRREILDPSHVSKRRKVHKAPEKPKSPSPCRESSPQHSPSPPNTSMKCITNRTIRDPPVIGVFGDLPFEAVTPVVAVQRRPYGSDGYRDDAHAEPVKSKMEESSFESLRSPTSSK</sequence>
<dbReference type="Proteomes" id="UP000000305">
    <property type="component" value="Unassembled WGS sequence"/>
</dbReference>
<feature type="region of interest" description="Disordered" evidence="1">
    <location>
        <begin position="161"/>
        <end position="196"/>
    </location>
</feature>
<dbReference type="EMBL" id="GL732595">
    <property type="protein sequence ID" value="EFX72814.1"/>
    <property type="molecule type" value="Genomic_DNA"/>
</dbReference>
<gene>
    <name evidence="2" type="ORF">DAPPUDRAFT_253951</name>
</gene>
<evidence type="ECO:0000256" key="1">
    <source>
        <dbReference type="SAM" id="MobiDB-lite"/>
    </source>
</evidence>
<protein>
    <submittedName>
        <fullName evidence="2">Uncharacterized protein</fullName>
    </submittedName>
</protein>
<name>E9H606_DAPPU</name>
<feature type="region of interest" description="Disordered" evidence="1">
    <location>
        <begin position="88"/>
        <end position="130"/>
    </location>
</feature>
<dbReference type="HOGENOM" id="CLU_1391534_0_0_1"/>
<feature type="compositionally biased region" description="Polar residues" evidence="1">
    <location>
        <begin position="112"/>
        <end position="130"/>
    </location>
</feature>
<dbReference type="AlphaFoldDB" id="E9H606"/>
<dbReference type="InParanoid" id="E9H606"/>